<reference evidence="2 3" key="1">
    <citation type="submission" date="2019-06" db="EMBL/GenBank/DDBJ databases">
        <title>Sequencing the genomes of 1000 actinobacteria strains.</title>
        <authorList>
            <person name="Klenk H.-P."/>
        </authorList>
    </citation>
    <scope>NUCLEOTIDE SEQUENCE [LARGE SCALE GENOMIC DNA]</scope>
    <source>
        <strain evidence="2 3">DSM 24617</strain>
    </source>
</reference>
<dbReference type="Gene3D" id="1.20.120.450">
    <property type="entry name" value="dinb family like domain"/>
    <property type="match status" value="1"/>
</dbReference>
<dbReference type="SUPFAM" id="SSF109854">
    <property type="entry name" value="DinB/YfiT-like putative metalloenzymes"/>
    <property type="match status" value="1"/>
</dbReference>
<dbReference type="EMBL" id="VFOK01000001">
    <property type="protein sequence ID" value="TQL33033.1"/>
    <property type="molecule type" value="Genomic_DNA"/>
</dbReference>
<name>A0A542XB18_9MICO</name>
<proteinExistence type="predicted"/>
<gene>
    <name evidence="2" type="ORF">FB554_1167</name>
</gene>
<dbReference type="Pfam" id="PF11716">
    <property type="entry name" value="MDMPI_N"/>
    <property type="match status" value="1"/>
</dbReference>
<accession>A0A542XB18</accession>
<organism evidence="2 3">
    <name type="scientific">Barrientosiimonas humi</name>
    <dbReference type="NCBI Taxonomy" id="999931"/>
    <lineage>
        <taxon>Bacteria</taxon>
        <taxon>Bacillati</taxon>
        <taxon>Actinomycetota</taxon>
        <taxon>Actinomycetes</taxon>
        <taxon>Micrococcales</taxon>
        <taxon>Dermacoccaceae</taxon>
        <taxon>Barrientosiimonas</taxon>
    </lineage>
</organism>
<evidence type="ECO:0000313" key="3">
    <source>
        <dbReference type="Proteomes" id="UP000318336"/>
    </source>
</evidence>
<dbReference type="RefSeq" id="WP_142005101.1">
    <property type="nucleotide sequence ID" value="NZ_CAJTBP010000001.1"/>
</dbReference>
<evidence type="ECO:0000313" key="2">
    <source>
        <dbReference type="EMBL" id="TQL33033.1"/>
    </source>
</evidence>
<dbReference type="InterPro" id="IPR024344">
    <property type="entry name" value="MDMPI_metal-binding"/>
</dbReference>
<keyword evidence="3" id="KW-1185">Reference proteome</keyword>
<dbReference type="AlphaFoldDB" id="A0A542XB18"/>
<dbReference type="GO" id="GO:0046872">
    <property type="term" value="F:metal ion binding"/>
    <property type="evidence" value="ECO:0007669"/>
    <property type="project" value="InterPro"/>
</dbReference>
<dbReference type="OrthoDB" id="3781681at2"/>
<dbReference type="InterPro" id="IPR034660">
    <property type="entry name" value="DinB/YfiT-like"/>
</dbReference>
<comment type="caution">
    <text evidence="2">The sequence shown here is derived from an EMBL/GenBank/DDBJ whole genome shotgun (WGS) entry which is preliminary data.</text>
</comment>
<sequence>MALTIDIDAGRTALVDSIDSLLGVIDGLSEYDLFAPSRCHGWSRLDVVTHLVFGGTEILMGLASRSDDRPTVDAASYWRSYAQLTSDDDPVEELMAQRRRAMSYRRPDSVRAHLRDVFGAVRTGAVALDDRHVTWQGQTFTAGDFAASWAVEHAVHHLDLRLDDPPAPTALRLARATVDALLSVPTPPTWDDTRAVLIGAGRLPAADDGPHPDELPALG</sequence>
<feature type="domain" description="Mycothiol-dependent maleylpyruvate isomerase metal-binding" evidence="1">
    <location>
        <begin position="17"/>
        <end position="161"/>
    </location>
</feature>
<evidence type="ECO:0000259" key="1">
    <source>
        <dbReference type="Pfam" id="PF11716"/>
    </source>
</evidence>
<dbReference type="Proteomes" id="UP000318336">
    <property type="component" value="Unassembled WGS sequence"/>
</dbReference>
<protein>
    <submittedName>
        <fullName evidence="2">Uncharacterized protein (TIGR03083 family)</fullName>
    </submittedName>
</protein>